<reference evidence="1" key="1">
    <citation type="submission" date="2018-01" db="EMBL/GenBank/DDBJ databases">
        <authorList>
            <person name="Krukenberg V."/>
        </authorList>
    </citation>
    <scope>NUCLEOTIDE SEQUENCE</scope>
    <source>
        <strain evidence="1">E20ANME2</strain>
    </source>
</reference>
<organism evidence="1 2">
    <name type="scientific">Candidatus Methanogaster sp</name>
    <dbReference type="NCBI Taxonomy" id="3386292"/>
    <lineage>
        <taxon>Archaea</taxon>
        <taxon>Methanobacteriati</taxon>
        <taxon>Methanobacteriota</taxon>
        <taxon>Stenosarchaea group</taxon>
        <taxon>Methanomicrobia</taxon>
        <taxon>Methanosarcinales</taxon>
        <taxon>ANME-2 cluster</taxon>
        <taxon>Candidatus Methanogasteraceae</taxon>
        <taxon>Candidatus Methanogaster</taxon>
    </lineage>
</organism>
<evidence type="ECO:0000313" key="1">
    <source>
        <dbReference type="EMBL" id="PXF57132.1"/>
    </source>
</evidence>
<proteinExistence type="predicted"/>
<comment type="caution">
    <text evidence="1">The sequence shown here is derived from an EMBL/GenBank/DDBJ whole genome shotgun (WGS) entry which is preliminary data.</text>
</comment>
<gene>
    <name evidence="1" type="ORF">C4B59_15805</name>
</gene>
<sequence>MTLIRPAIQPDERSVYDLITTLMGFPLEQAAFHDVFIRNLHSESVLYYVAESDGVIVGFGSLHIEPQLHHVGLAGEIQELVVHETVRSKGIGAELVSRLKEEAQKRGCVSLEVTTRKKWVDTQRFYERVGFKRTHVNFTKDLITQKHQLKVMSDRTVSDVIVAGLSSWGVEYIFGLPGTSCLGLVDAIRRQEGMTFVKVRHEEAAALMASAYAKLTGKVGVCLTIAGPGATNLITGLYDAKMDRAPVLAITGQVKLQYVGPGSFQEIDQDALFNSFCVFNKTINSGGQTTELVTLALRHALVERGVSHLAIPNDIQKEPLEADMEPMEGRVPDFRISNTGLIERAVGLIEQAEHPVIIAGWGAKDQRDNLITLSERIKAPIITTFRAKGIVPEDSLLSLGVLGDVGTPMARRCVDDSDLLLVFGSSFSEKTNIPRKRTVQVDIDPMNLAKGFPIEIAILGDSGVVIEQLLASVGERETQTISEAVRTEKREWHDELAKEAEPGESPMRAPFIFKVLREVIDPDAIITIDVGDNGFWFGRNFLMERQTLLMSGYLATMGFGLPAAVAAKLASPDRQVVCITGDGGFAQVMGDFLTAVRNDLDIIVIILNNSELAMIRAEQMIEGYPTFATELNNPDFSEYAISCGGAGFRVEEPGELKGALEKAMGAKKPAIVDIETDPGRF</sequence>
<dbReference type="EMBL" id="PQXF01000070">
    <property type="protein sequence ID" value="PXF57132.1"/>
    <property type="molecule type" value="Genomic_DNA"/>
</dbReference>
<evidence type="ECO:0000313" key="2">
    <source>
        <dbReference type="Proteomes" id="UP000248329"/>
    </source>
</evidence>
<dbReference type="Proteomes" id="UP000248329">
    <property type="component" value="Unassembled WGS sequence"/>
</dbReference>
<accession>A0AC61KYS3</accession>
<protein>
    <submittedName>
        <fullName evidence="1">Pyruvate dehydrogenase</fullName>
    </submittedName>
</protein>
<keyword evidence="1" id="KW-0670">Pyruvate</keyword>
<name>A0AC61KYS3_9EURY</name>